<organism evidence="3 4">
    <name type="scientific">Segatella salivae DSM 15606</name>
    <dbReference type="NCBI Taxonomy" id="888832"/>
    <lineage>
        <taxon>Bacteria</taxon>
        <taxon>Pseudomonadati</taxon>
        <taxon>Bacteroidota</taxon>
        <taxon>Bacteroidia</taxon>
        <taxon>Bacteroidales</taxon>
        <taxon>Prevotellaceae</taxon>
        <taxon>Segatella</taxon>
    </lineage>
</organism>
<dbReference type="Pfam" id="PF01464">
    <property type="entry name" value="SLT"/>
    <property type="match status" value="1"/>
</dbReference>
<evidence type="ECO:0000313" key="3">
    <source>
        <dbReference type="EMBL" id="EFV05336.1"/>
    </source>
</evidence>
<evidence type="ECO:0000256" key="1">
    <source>
        <dbReference type="ARBA" id="ARBA00007734"/>
    </source>
</evidence>
<dbReference type="CDD" id="cd13403">
    <property type="entry name" value="MLTF-like"/>
    <property type="match status" value="1"/>
</dbReference>
<dbReference type="Gene3D" id="1.10.530.10">
    <property type="match status" value="1"/>
</dbReference>
<keyword evidence="4" id="KW-1185">Reference proteome</keyword>
<protein>
    <submittedName>
        <fullName evidence="3">Transglycosylase SLT domain protein</fullName>
    </submittedName>
</protein>
<dbReference type="HOGENOM" id="CLU_027494_2_1_10"/>
<proteinExistence type="inferred from homology"/>
<comment type="similarity">
    <text evidence="1">Belongs to the transglycosylase Slt family.</text>
</comment>
<name>E6MM04_9BACT</name>
<sequence length="444" mass="50764">MMLFALQKYGFKWIFPNYVVILWPQEETPLFVENIIMLMHRLYIACLMGLLTLGLLASCKGKKEKMLTPWGEEVGGDDSVSTQKAFTLSDIQNNGELIMLTMSGPETYYDYHGRGMGLQYLLAEKFAQSLGVSLRVEVCRDTLEMVRKLKSGDGDLVAFPLPQTYKGIRYCGVKIDSLHAQWAVQENNVELADSLNHWYRPSMIVSLKKEENFLLSARSVTRHVYSPMLNRARGQISQWDSYFQQYAPMAGWDWRLMAAQCYQESTFDPRAHSWAGACGLMQIMPRTADHLGIAREDIYDPELNIAAAAKYIRQLSGHFADVPNPAERSCYVLAGYNGGSFHIRDAMALARKYGRNPYSWNEVQEFVLRLSTPAYYNDPVVKHGYMRGQETVNYVNRILDRWAQYRGVVRSKDNGFPSDHFKGFGGGFDNMSPSRAKHHNRFKI</sequence>
<dbReference type="PANTHER" id="PTHR37423:SF2">
    <property type="entry name" value="MEMBRANE-BOUND LYTIC MUREIN TRANSGLYCOSYLASE C"/>
    <property type="match status" value="1"/>
</dbReference>
<dbReference type="PANTHER" id="PTHR37423">
    <property type="entry name" value="SOLUBLE LYTIC MUREIN TRANSGLYCOSYLASE-RELATED"/>
    <property type="match status" value="1"/>
</dbReference>
<evidence type="ECO:0000313" key="4">
    <source>
        <dbReference type="Proteomes" id="UP000003874"/>
    </source>
</evidence>
<feature type="domain" description="Transglycosylase SLT" evidence="2">
    <location>
        <begin position="242"/>
        <end position="355"/>
    </location>
</feature>
<evidence type="ECO:0000259" key="2">
    <source>
        <dbReference type="Pfam" id="PF01464"/>
    </source>
</evidence>
<dbReference type="AlphaFoldDB" id="E6MM04"/>
<comment type="caution">
    <text evidence="3">The sequence shown here is derived from an EMBL/GenBank/DDBJ whole genome shotgun (WGS) entry which is preliminary data.</text>
</comment>
<dbReference type="STRING" id="888832.HMPREF9420_0521"/>
<dbReference type="SUPFAM" id="SSF53955">
    <property type="entry name" value="Lysozyme-like"/>
    <property type="match status" value="1"/>
</dbReference>
<accession>E6MM04</accession>
<dbReference type="InterPro" id="IPR008258">
    <property type="entry name" value="Transglycosylase_SLT_dom_1"/>
</dbReference>
<reference evidence="3 4" key="1">
    <citation type="submission" date="2010-12" db="EMBL/GenBank/DDBJ databases">
        <authorList>
            <person name="Muzny D."/>
            <person name="Qin X."/>
            <person name="Deng J."/>
            <person name="Jiang H."/>
            <person name="Liu Y."/>
            <person name="Qu J."/>
            <person name="Song X.-Z."/>
            <person name="Zhang L."/>
            <person name="Thornton R."/>
            <person name="Coyle M."/>
            <person name="Francisco L."/>
            <person name="Jackson L."/>
            <person name="Javaid M."/>
            <person name="Korchina V."/>
            <person name="Kovar C."/>
            <person name="Mata R."/>
            <person name="Mathew T."/>
            <person name="Ngo R."/>
            <person name="Nguyen L."/>
            <person name="Nguyen N."/>
            <person name="Okwuonu G."/>
            <person name="Ongeri F."/>
            <person name="Pham C."/>
            <person name="Simmons D."/>
            <person name="Wilczek-Boney K."/>
            <person name="Hale W."/>
            <person name="Jakkamsetti A."/>
            <person name="Pham P."/>
            <person name="Ruth R."/>
            <person name="San Lucas F."/>
            <person name="Warren J."/>
            <person name="Zhang J."/>
            <person name="Zhao Z."/>
            <person name="Zhou C."/>
            <person name="Zhu D."/>
            <person name="Lee S."/>
            <person name="Bess C."/>
            <person name="Blankenburg K."/>
            <person name="Forbes L."/>
            <person name="Fu Q."/>
            <person name="Gubbala S."/>
            <person name="Hirani K."/>
            <person name="Jayaseelan J.C."/>
            <person name="Lara F."/>
            <person name="Munidasa M."/>
            <person name="Palculict T."/>
            <person name="Patil S."/>
            <person name="Pu L.-L."/>
            <person name="Saada N."/>
            <person name="Tang L."/>
            <person name="Weissenberger G."/>
            <person name="Zhu Y."/>
            <person name="Hemphill L."/>
            <person name="Shang Y."/>
            <person name="Youmans B."/>
            <person name="Ayvaz T."/>
            <person name="Ross M."/>
            <person name="Santibanez J."/>
            <person name="Aqrawi P."/>
            <person name="Gross S."/>
            <person name="Joshi V."/>
            <person name="Fowler G."/>
            <person name="Nazareth L."/>
            <person name="Reid J."/>
            <person name="Worley K."/>
            <person name="Petrosino J."/>
            <person name="Highlander S."/>
            <person name="Gibbs R."/>
        </authorList>
    </citation>
    <scope>NUCLEOTIDE SEQUENCE [LARGE SCALE GENOMIC DNA]</scope>
    <source>
        <strain evidence="3 4">DSM 15606</strain>
    </source>
</reference>
<dbReference type="InterPro" id="IPR023346">
    <property type="entry name" value="Lysozyme-like_dom_sf"/>
</dbReference>
<dbReference type="eggNOG" id="COG4623">
    <property type="taxonomic scope" value="Bacteria"/>
</dbReference>
<gene>
    <name evidence="3" type="ORF">HMPREF9420_0521</name>
</gene>
<dbReference type="Proteomes" id="UP000003874">
    <property type="component" value="Unassembled WGS sequence"/>
</dbReference>
<dbReference type="Gene3D" id="3.40.190.10">
    <property type="entry name" value="Periplasmic binding protein-like II"/>
    <property type="match status" value="1"/>
</dbReference>
<dbReference type="EMBL" id="AEQO01000056">
    <property type="protein sequence ID" value="EFV05336.1"/>
    <property type="molecule type" value="Genomic_DNA"/>
</dbReference>